<dbReference type="EMBL" id="BAABAZ010000004">
    <property type="protein sequence ID" value="GAA4283328.1"/>
    <property type="molecule type" value="Genomic_DNA"/>
</dbReference>
<dbReference type="InterPro" id="IPR036390">
    <property type="entry name" value="WH_DNA-bd_sf"/>
</dbReference>
<dbReference type="InterPro" id="IPR019888">
    <property type="entry name" value="Tscrpt_reg_AsnC-like"/>
</dbReference>
<dbReference type="InterPro" id="IPR019887">
    <property type="entry name" value="Tscrpt_reg_AsnC/Lrp_C"/>
</dbReference>
<keyword evidence="2" id="KW-0238">DNA-binding</keyword>
<proteinExistence type="predicted"/>
<protein>
    <recommendedName>
        <fullName evidence="4">HTH asnC-type domain-containing protein</fullName>
    </recommendedName>
</protein>
<dbReference type="Pfam" id="PF01037">
    <property type="entry name" value="AsnC_trans_reg"/>
    <property type="match status" value="1"/>
</dbReference>
<dbReference type="SUPFAM" id="SSF46785">
    <property type="entry name" value="Winged helix' DNA-binding domain"/>
    <property type="match status" value="1"/>
</dbReference>
<dbReference type="PANTHER" id="PTHR30154">
    <property type="entry name" value="LEUCINE-RESPONSIVE REGULATORY PROTEIN"/>
    <property type="match status" value="1"/>
</dbReference>
<dbReference type="PANTHER" id="PTHR30154:SF50">
    <property type="entry name" value="TRANSCRIPTIONAL REGULATOR, ASNC FAMILY"/>
    <property type="match status" value="1"/>
</dbReference>
<keyword evidence="6" id="KW-1185">Reference proteome</keyword>
<evidence type="ECO:0000313" key="5">
    <source>
        <dbReference type="EMBL" id="GAA4283328.1"/>
    </source>
</evidence>
<dbReference type="Pfam" id="PF13404">
    <property type="entry name" value="HTH_AsnC-type"/>
    <property type="match status" value="1"/>
</dbReference>
<evidence type="ECO:0000256" key="3">
    <source>
        <dbReference type="ARBA" id="ARBA00023163"/>
    </source>
</evidence>
<dbReference type="Proteomes" id="UP001501586">
    <property type="component" value="Unassembled WGS sequence"/>
</dbReference>
<organism evidence="5 6">
    <name type="scientific">Brevibacterium daeguense</name>
    <dbReference type="NCBI Taxonomy" id="909936"/>
    <lineage>
        <taxon>Bacteria</taxon>
        <taxon>Bacillati</taxon>
        <taxon>Actinomycetota</taxon>
        <taxon>Actinomycetes</taxon>
        <taxon>Micrococcales</taxon>
        <taxon>Brevibacteriaceae</taxon>
        <taxon>Brevibacterium</taxon>
    </lineage>
</organism>
<comment type="caution">
    <text evidence="5">The sequence shown here is derived from an EMBL/GenBank/DDBJ whole genome shotgun (WGS) entry which is preliminary data.</text>
</comment>
<evidence type="ECO:0000313" key="6">
    <source>
        <dbReference type="Proteomes" id="UP001501586"/>
    </source>
</evidence>
<dbReference type="InterPro" id="IPR000485">
    <property type="entry name" value="AsnC-type_HTH_dom"/>
</dbReference>
<gene>
    <name evidence="5" type="ORF">GCM10022261_08590</name>
</gene>
<dbReference type="InterPro" id="IPR036388">
    <property type="entry name" value="WH-like_DNA-bd_sf"/>
</dbReference>
<dbReference type="InterPro" id="IPR011008">
    <property type="entry name" value="Dimeric_a/b-barrel"/>
</dbReference>
<evidence type="ECO:0000256" key="1">
    <source>
        <dbReference type="ARBA" id="ARBA00023015"/>
    </source>
</evidence>
<dbReference type="SMART" id="SM00344">
    <property type="entry name" value="HTH_ASNC"/>
    <property type="match status" value="2"/>
</dbReference>
<dbReference type="Gene3D" id="3.30.70.920">
    <property type="match status" value="2"/>
</dbReference>
<dbReference type="SUPFAM" id="SSF54909">
    <property type="entry name" value="Dimeric alpha+beta barrel"/>
    <property type="match status" value="2"/>
</dbReference>
<accession>A0ABP8EHE9</accession>
<feature type="domain" description="HTH asnC-type" evidence="4">
    <location>
        <begin position="154"/>
        <end position="214"/>
    </location>
</feature>
<dbReference type="PRINTS" id="PR00033">
    <property type="entry name" value="HTHASNC"/>
</dbReference>
<reference evidence="6" key="1">
    <citation type="journal article" date="2019" name="Int. J. Syst. Evol. Microbiol.">
        <title>The Global Catalogue of Microorganisms (GCM) 10K type strain sequencing project: providing services to taxonomists for standard genome sequencing and annotation.</title>
        <authorList>
            <consortium name="The Broad Institute Genomics Platform"/>
            <consortium name="The Broad Institute Genome Sequencing Center for Infectious Disease"/>
            <person name="Wu L."/>
            <person name="Ma J."/>
        </authorList>
    </citation>
    <scope>NUCLEOTIDE SEQUENCE [LARGE SCALE GENOMIC DNA]</scope>
    <source>
        <strain evidence="6">JCM 17458</strain>
    </source>
</reference>
<keyword evidence="1" id="KW-0805">Transcription regulation</keyword>
<evidence type="ECO:0000256" key="2">
    <source>
        <dbReference type="ARBA" id="ARBA00023125"/>
    </source>
</evidence>
<dbReference type="RefSeq" id="WP_236865495.1">
    <property type="nucleotide sequence ID" value="NZ_BAABAZ010000004.1"/>
</dbReference>
<keyword evidence="3" id="KW-0804">Transcription</keyword>
<dbReference type="PROSITE" id="PS50956">
    <property type="entry name" value="HTH_ASNC_2"/>
    <property type="match status" value="1"/>
</dbReference>
<name>A0ABP8EHE9_9MICO</name>
<sequence>MSDPLMTMDEALIAALRAEPRASVLSLSRTTGFPRAVVAERMKTLLEAQDLRIVAAVHPQFSGHEVIAHVSVAAKGPTQPIVDLVSARDECVLVSVVAGSYDFIMEVRVRTHRELHTMLAEVRSQPDVARIDTVIYSRVYKGYLEHEKLERIPIDDVDRQLLGRLQADGRAGWQELAAAVGLSPSAARARVHRMLEARIVQIVVVQRRGRFGNVLTCGVGLTLDEDAGAVLPSLSEESFVEFAVSTIGRFDAIMTVQATSPPALYDTLESLRARPEIARIESWTHLRSIKEDYTRRL</sequence>
<evidence type="ECO:0000259" key="4">
    <source>
        <dbReference type="PROSITE" id="PS50956"/>
    </source>
</evidence>
<dbReference type="Gene3D" id="1.10.10.10">
    <property type="entry name" value="Winged helix-like DNA-binding domain superfamily/Winged helix DNA-binding domain"/>
    <property type="match status" value="1"/>
</dbReference>